<reference evidence="2 3" key="1">
    <citation type="submission" date="2018-06" db="EMBL/GenBank/DDBJ databases">
        <authorList>
            <consortium name="Pathogen Informatics"/>
            <person name="Doyle S."/>
        </authorList>
    </citation>
    <scope>NUCLEOTIDE SEQUENCE [LARGE SCALE GENOMIC DNA]</scope>
    <source>
        <strain evidence="2 3">NCTC5908</strain>
    </source>
</reference>
<dbReference type="EMBL" id="UFSP01000003">
    <property type="protein sequence ID" value="SSZ29950.1"/>
    <property type="molecule type" value="Genomic_DNA"/>
</dbReference>
<keyword evidence="1" id="KW-1133">Transmembrane helix</keyword>
<dbReference type="Proteomes" id="UP000253728">
    <property type="component" value="Unassembled WGS sequence"/>
</dbReference>
<evidence type="ECO:0000313" key="2">
    <source>
        <dbReference type="EMBL" id="SSZ29950.1"/>
    </source>
</evidence>
<gene>
    <name evidence="2" type="ORF">NCTC5908_01762</name>
</gene>
<sequence length="144" mass="16476">MADPHIKSPMDVWDYATVILYRSGFCLAAPMLFILPWYPETAQIGLLIAATLCASCVHLYMKNFRFIFQFAMWLGLLCQILGFPLLALGAAFLVLGGLSYKEYFCFRVFALNLQPIFSYYCGLVGFFISFGLVHYYLLLQVFLF</sequence>
<protein>
    <submittedName>
        <fullName evidence="2">Uncharacterized integral membrane protein</fullName>
    </submittedName>
</protein>
<evidence type="ECO:0000256" key="1">
    <source>
        <dbReference type="SAM" id="Phobius"/>
    </source>
</evidence>
<evidence type="ECO:0000313" key="3">
    <source>
        <dbReference type="Proteomes" id="UP000253728"/>
    </source>
</evidence>
<accession>A0A336N7W8</accession>
<keyword evidence="1" id="KW-0472">Membrane</keyword>
<feature type="transmembrane region" description="Helical" evidence="1">
    <location>
        <begin position="12"/>
        <end position="38"/>
    </location>
</feature>
<dbReference type="AlphaFoldDB" id="A0A336N7W8"/>
<keyword evidence="1" id="KW-0812">Transmembrane</keyword>
<dbReference type="STRING" id="732.ADJ80_05140"/>
<feature type="transmembrane region" description="Helical" evidence="1">
    <location>
        <begin position="73"/>
        <end position="96"/>
    </location>
</feature>
<proteinExistence type="predicted"/>
<organism evidence="2 3">
    <name type="scientific">Aggregatibacter aphrophilus</name>
    <name type="common">Haemophilus aphrophilus</name>
    <dbReference type="NCBI Taxonomy" id="732"/>
    <lineage>
        <taxon>Bacteria</taxon>
        <taxon>Pseudomonadati</taxon>
        <taxon>Pseudomonadota</taxon>
        <taxon>Gammaproteobacteria</taxon>
        <taxon>Pasteurellales</taxon>
        <taxon>Pasteurellaceae</taxon>
        <taxon>Aggregatibacter</taxon>
    </lineage>
</organism>
<feature type="transmembrane region" description="Helical" evidence="1">
    <location>
        <begin position="44"/>
        <end position="61"/>
    </location>
</feature>
<name>A0A336N7W8_AGGAP</name>
<feature type="transmembrane region" description="Helical" evidence="1">
    <location>
        <begin position="116"/>
        <end position="138"/>
    </location>
</feature>